<evidence type="ECO:0000313" key="3">
    <source>
        <dbReference type="Proteomes" id="UP000187455"/>
    </source>
</evidence>
<comment type="caution">
    <text evidence="2">The sequence shown here is derived from an EMBL/GenBank/DDBJ whole genome shotgun (WGS) entry which is preliminary data.</text>
</comment>
<name>A0A1R0H2G1_9FUNG</name>
<dbReference type="EMBL" id="LSSL01000971">
    <property type="protein sequence ID" value="OLY83297.1"/>
    <property type="molecule type" value="Genomic_DNA"/>
</dbReference>
<dbReference type="Proteomes" id="UP000187455">
    <property type="component" value="Unassembled WGS sequence"/>
</dbReference>
<accession>A0A1R0H2G1</accession>
<proteinExistence type="predicted"/>
<dbReference type="AlphaFoldDB" id="A0A1R0H2G1"/>
<reference evidence="2" key="2">
    <citation type="submission" date="2017-01" db="EMBL/GenBank/DDBJ databases">
        <authorList>
            <person name="Mah S.A."/>
            <person name="Swanson W.J."/>
            <person name="Moy G.W."/>
            <person name="Vacquier V.D."/>
        </authorList>
    </citation>
    <scope>NUCLEOTIDE SEQUENCE</scope>
    <source>
        <strain evidence="2">ALG-7-W6</strain>
    </source>
</reference>
<keyword evidence="3" id="KW-1185">Reference proteome</keyword>
<reference evidence="2 3" key="1">
    <citation type="journal article" date="2016" name="Mol. Biol. Evol.">
        <title>Genome-Wide Survey of Gut Fungi (Harpellales) Reveals the First Horizontally Transferred Ubiquitin Gene from a Mosquito Host.</title>
        <authorList>
            <person name="Wang Y."/>
            <person name="White M.M."/>
            <person name="Kvist S."/>
            <person name="Moncalvo J.M."/>
        </authorList>
    </citation>
    <scope>NUCLEOTIDE SEQUENCE [LARGE SCALE GENOMIC DNA]</scope>
    <source>
        <strain evidence="2 3">ALG-7-W6</strain>
    </source>
</reference>
<protein>
    <submittedName>
        <fullName evidence="2">Uncharacterized protein</fullName>
    </submittedName>
</protein>
<organism evidence="2 3">
    <name type="scientific">Smittium mucronatum</name>
    <dbReference type="NCBI Taxonomy" id="133383"/>
    <lineage>
        <taxon>Eukaryota</taxon>
        <taxon>Fungi</taxon>
        <taxon>Fungi incertae sedis</taxon>
        <taxon>Zoopagomycota</taxon>
        <taxon>Kickxellomycotina</taxon>
        <taxon>Harpellomycetes</taxon>
        <taxon>Harpellales</taxon>
        <taxon>Legeriomycetaceae</taxon>
        <taxon>Smittium</taxon>
    </lineage>
</organism>
<dbReference type="EMBL" id="LSSL01007671">
    <property type="protein sequence ID" value="OLY77785.1"/>
    <property type="molecule type" value="Genomic_DNA"/>
</dbReference>
<evidence type="ECO:0000313" key="1">
    <source>
        <dbReference type="EMBL" id="OLY77785.1"/>
    </source>
</evidence>
<sequence length="253" mass="29067">MSEDTNAKLNELTAFFRHLMGKRKPKIEEEYLFFTPIIPATELSIYAKLAKALSSINEDRKTAVYTYFKTVTEDPEVTFANTMRVLLSDIATSKNQNRLSNLHKAMELPGRNVFDLLLEKKKIDTRKRRIQPFPQRQPIGSVNGERGIQDPIQDPIIHENDIGEPEAVDLQWFEKKKLNKWSGCFTAFGDFGQYGPKFLGWPSADIKPTAEQEEVNQGSERHTKRRIIVAAGKARYRGRTATKSWILHSNFHD</sequence>
<gene>
    <name evidence="2" type="ORF">AYI68_g2566</name>
    <name evidence="1" type="ORF">AYI68_g8179</name>
</gene>
<evidence type="ECO:0000313" key="2">
    <source>
        <dbReference type="EMBL" id="OLY83297.1"/>
    </source>
</evidence>